<evidence type="ECO:0000259" key="8">
    <source>
        <dbReference type="SMART" id="SM00848"/>
    </source>
</evidence>
<dbReference type="EMBL" id="CABITT030000007">
    <property type="protein sequence ID" value="VVB11940.1"/>
    <property type="molecule type" value="Genomic_DNA"/>
</dbReference>
<keyword evidence="6" id="KW-1015">Disulfide bond</keyword>
<dbReference type="SUPFAM" id="SSF54001">
    <property type="entry name" value="Cysteine proteinases"/>
    <property type="match status" value="1"/>
</dbReference>
<keyword evidence="3" id="KW-0732">Signal</keyword>
<dbReference type="InterPro" id="IPR013201">
    <property type="entry name" value="Prot_inhib_I29"/>
</dbReference>
<dbReference type="Proteomes" id="UP000489600">
    <property type="component" value="Unassembled WGS sequence"/>
</dbReference>
<dbReference type="AlphaFoldDB" id="A0A565CE17"/>
<dbReference type="InterPro" id="IPR013128">
    <property type="entry name" value="Peptidase_C1A"/>
</dbReference>
<accession>A0A565CE17</accession>
<dbReference type="SMART" id="SM00848">
    <property type="entry name" value="Inhibitor_I29"/>
    <property type="match status" value="1"/>
</dbReference>
<dbReference type="PRINTS" id="PR00705">
    <property type="entry name" value="PAPAIN"/>
</dbReference>
<dbReference type="PANTHER" id="PTHR12411">
    <property type="entry name" value="CYSTEINE PROTEASE FAMILY C1-RELATED"/>
    <property type="match status" value="1"/>
</dbReference>
<dbReference type="Pfam" id="PF08246">
    <property type="entry name" value="Inhibitor_I29"/>
    <property type="match status" value="1"/>
</dbReference>
<dbReference type="InterPro" id="IPR038765">
    <property type="entry name" value="Papain-like_cys_pep_sf"/>
</dbReference>
<feature type="domain" description="Peptidase C1A papain C-terminal" evidence="7">
    <location>
        <begin position="83"/>
        <end position="296"/>
    </location>
</feature>
<evidence type="ECO:0000259" key="7">
    <source>
        <dbReference type="SMART" id="SM00645"/>
    </source>
</evidence>
<keyword evidence="2" id="KW-0645">Protease</keyword>
<keyword evidence="5" id="KW-0788">Thiol protease</keyword>
<evidence type="ECO:0000256" key="3">
    <source>
        <dbReference type="ARBA" id="ARBA00022729"/>
    </source>
</evidence>
<feature type="domain" description="Cathepsin propeptide inhibitor" evidence="8">
    <location>
        <begin position="1"/>
        <end position="54"/>
    </location>
</feature>
<dbReference type="Pfam" id="PF00112">
    <property type="entry name" value="Peptidase_C1"/>
    <property type="match status" value="1"/>
</dbReference>
<name>A0A565CE17_9BRAS</name>
<keyword evidence="10" id="KW-1185">Reference proteome</keyword>
<evidence type="ECO:0000256" key="2">
    <source>
        <dbReference type="ARBA" id="ARBA00022670"/>
    </source>
</evidence>
<organism evidence="9 10">
    <name type="scientific">Arabis nemorensis</name>
    <dbReference type="NCBI Taxonomy" id="586526"/>
    <lineage>
        <taxon>Eukaryota</taxon>
        <taxon>Viridiplantae</taxon>
        <taxon>Streptophyta</taxon>
        <taxon>Embryophyta</taxon>
        <taxon>Tracheophyta</taxon>
        <taxon>Spermatophyta</taxon>
        <taxon>Magnoliopsida</taxon>
        <taxon>eudicotyledons</taxon>
        <taxon>Gunneridae</taxon>
        <taxon>Pentapetalae</taxon>
        <taxon>rosids</taxon>
        <taxon>malvids</taxon>
        <taxon>Brassicales</taxon>
        <taxon>Brassicaceae</taxon>
        <taxon>Arabideae</taxon>
        <taxon>Arabis</taxon>
    </lineage>
</organism>
<evidence type="ECO:0000256" key="1">
    <source>
        <dbReference type="ARBA" id="ARBA00008455"/>
    </source>
</evidence>
<dbReference type="GO" id="GO:0006508">
    <property type="term" value="P:proteolysis"/>
    <property type="evidence" value="ECO:0007669"/>
    <property type="project" value="UniProtKB-KW"/>
</dbReference>
<dbReference type="PROSITE" id="PS00639">
    <property type="entry name" value="THIOL_PROTEASE_HIS"/>
    <property type="match status" value="1"/>
</dbReference>
<dbReference type="Gene3D" id="3.90.70.10">
    <property type="entry name" value="Cysteine proteinases"/>
    <property type="match status" value="1"/>
</dbReference>
<gene>
    <name evidence="9" type="ORF">ANE_LOCUS22384</name>
</gene>
<comment type="similarity">
    <text evidence="1">Belongs to the peptidase C1 family.</text>
</comment>
<evidence type="ECO:0008006" key="11">
    <source>
        <dbReference type="Google" id="ProtNLM"/>
    </source>
</evidence>
<evidence type="ECO:0000256" key="6">
    <source>
        <dbReference type="ARBA" id="ARBA00023157"/>
    </source>
</evidence>
<evidence type="ECO:0000256" key="4">
    <source>
        <dbReference type="ARBA" id="ARBA00022801"/>
    </source>
</evidence>
<keyword evidence="4" id="KW-0378">Hydrolase</keyword>
<evidence type="ECO:0000313" key="9">
    <source>
        <dbReference type="EMBL" id="VVB11940.1"/>
    </source>
</evidence>
<dbReference type="InterPro" id="IPR039417">
    <property type="entry name" value="Peptidase_C1A_papain-like"/>
</dbReference>
<protein>
    <recommendedName>
        <fullName evidence="11">Cysteine proteinase</fullName>
    </recommendedName>
</protein>
<comment type="caution">
    <text evidence="9">The sequence shown here is derived from an EMBL/GenBank/DDBJ whole genome shotgun (WGS) entry which is preliminary data.</text>
</comment>
<dbReference type="GO" id="GO:0008234">
    <property type="term" value="F:cysteine-type peptidase activity"/>
    <property type="evidence" value="ECO:0007669"/>
    <property type="project" value="UniProtKB-KW"/>
</dbReference>
<evidence type="ECO:0000313" key="10">
    <source>
        <dbReference type="Proteomes" id="UP000489600"/>
    </source>
</evidence>
<proteinExistence type="inferred from homology"/>
<sequence>MSKQGKVYTNGLRAKEQRFQIFKDNLHFIDQHNAKNLGYKLGLTRFADLTVQEYRDLFSLGPKPKQRDLKISRRYVPLAGDELPDSVDWRNEGAVSEIKDQGICNSCWAFSSVAAVEGISKIVTGELISLSEQELVDCNTENNGCYGGGLMDKAFNFLINNNGLDSQMDYPYNGVQGYCNDIENNRVTIDVYEDVPPNDEISLQNAVAHQPVSVAVDKSSQEFMLYQSGIFNGPCGTDLDHAVVIVGYGSENGQDYWIVRNSWGTNWGEAGYAKIARNYQSPTGLCGIAMVASYPTKNKASYA</sequence>
<dbReference type="OrthoDB" id="10253408at2759"/>
<dbReference type="CDD" id="cd02248">
    <property type="entry name" value="Peptidase_C1A"/>
    <property type="match status" value="1"/>
</dbReference>
<dbReference type="InterPro" id="IPR000668">
    <property type="entry name" value="Peptidase_C1A_C"/>
</dbReference>
<evidence type="ECO:0000256" key="5">
    <source>
        <dbReference type="ARBA" id="ARBA00022807"/>
    </source>
</evidence>
<reference evidence="9" key="1">
    <citation type="submission" date="2019-07" db="EMBL/GenBank/DDBJ databases">
        <authorList>
            <person name="Dittberner H."/>
        </authorList>
    </citation>
    <scope>NUCLEOTIDE SEQUENCE [LARGE SCALE GENOMIC DNA]</scope>
</reference>
<dbReference type="SMART" id="SM00645">
    <property type="entry name" value="Pept_C1"/>
    <property type="match status" value="1"/>
</dbReference>
<dbReference type="FunFam" id="3.90.70.10:FF:000067">
    <property type="entry name" value="Senescence-specific cysteine protease"/>
    <property type="match status" value="1"/>
</dbReference>
<dbReference type="InterPro" id="IPR025660">
    <property type="entry name" value="Pept_his_AS"/>
</dbReference>